<reference evidence="3 4" key="1">
    <citation type="submission" date="2017-05" db="EMBL/GenBank/DDBJ databases">
        <title>Draft genome sequence of Elsinoe australis.</title>
        <authorList>
            <person name="Cheng Q."/>
        </authorList>
    </citation>
    <scope>NUCLEOTIDE SEQUENCE [LARGE SCALE GENOMIC DNA]</scope>
    <source>
        <strain evidence="3 4">NL1</strain>
    </source>
</reference>
<comment type="caution">
    <text evidence="3">The sequence shown here is derived from an EMBL/GenBank/DDBJ whole genome shotgun (WGS) entry which is preliminary data.</text>
</comment>
<accession>A0A2P7YEF5</accession>
<keyword evidence="1" id="KW-0175">Coiled coil</keyword>
<keyword evidence="4" id="KW-1185">Reference proteome</keyword>
<feature type="region of interest" description="Disordered" evidence="2">
    <location>
        <begin position="1"/>
        <end position="59"/>
    </location>
</feature>
<feature type="coiled-coil region" evidence="1">
    <location>
        <begin position="154"/>
        <end position="188"/>
    </location>
</feature>
<dbReference type="EMBL" id="NHZQ01000447">
    <property type="protein sequence ID" value="PSK34333.1"/>
    <property type="molecule type" value="Genomic_DNA"/>
</dbReference>
<dbReference type="AlphaFoldDB" id="A0A2P7YEF5"/>
<evidence type="ECO:0000256" key="2">
    <source>
        <dbReference type="SAM" id="MobiDB-lite"/>
    </source>
</evidence>
<name>A0A2P7YEF5_9PEZI</name>
<evidence type="ECO:0000256" key="1">
    <source>
        <dbReference type="SAM" id="Coils"/>
    </source>
</evidence>
<dbReference type="Proteomes" id="UP000243723">
    <property type="component" value="Unassembled WGS sequence"/>
</dbReference>
<evidence type="ECO:0000313" key="3">
    <source>
        <dbReference type="EMBL" id="PSK34333.1"/>
    </source>
</evidence>
<sequence>MSALSKPSLKGAPNHPVRAASNMRTPAKGIKRSISGMKESFSARKRRGPIAKSREPPHHLTEEIKETTQQYIDHVAISSESALNGIFKALSDDLDKYVLQTADGKRLTTLEHCSTMQLGLEKSTASLENVIVGAIRQPDNGNCRLTTLSLGTAMQNFKTIVSEKRENLEALMTEYNRIHEDINTLYQELMLSVTGASGPDEAGPSSVLQIQLDQSTTEWRKNISNLAAEGIAAVERQEARERKYDAEIFKIFQAAEALV</sequence>
<proteinExistence type="predicted"/>
<evidence type="ECO:0000313" key="4">
    <source>
        <dbReference type="Proteomes" id="UP000243723"/>
    </source>
</evidence>
<organism evidence="3 4">
    <name type="scientific">Elsinoe australis</name>
    <dbReference type="NCBI Taxonomy" id="40998"/>
    <lineage>
        <taxon>Eukaryota</taxon>
        <taxon>Fungi</taxon>
        <taxon>Dikarya</taxon>
        <taxon>Ascomycota</taxon>
        <taxon>Pezizomycotina</taxon>
        <taxon>Dothideomycetes</taxon>
        <taxon>Dothideomycetidae</taxon>
        <taxon>Myriangiales</taxon>
        <taxon>Elsinoaceae</taxon>
        <taxon>Elsinoe</taxon>
    </lineage>
</organism>
<gene>
    <name evidence="3" type="ORF">B9Z65_8659</name>
</gene>
<protein>
    <submittedName>
        <fullName evidence="3">Uncharacterized protein</fullName>
    </submittedName>
</protein>